<dbReference type="InterPro" id="IPR008598">
    <property type="entry name" value="Di19_Zn-bd"/>
</dbReference>
<dbReference type="InterPro" id="IPR033347">
    <property type="entry name" value="Di19"/>
</dbReference>
<dbReference type="EMBL" id="KK914632">
    <property type="protein sequence ID" value="KDP31023.1"/>
    <property type="molecule type" value="Genomic_DNA"/>
</dbReference>
<evidence type="ECO:0000313" key="5">
    <source>
        <dbReference type="EMBL" id="KDP31023.1"/>
    </source>
</evidence>
<reference evidence="5 6" key="1">
    <citation type="journal article" date="2014" name="PLoS ONE">
        <title>Global Analysis of Gene Expression Profiles in Physic Nut (Jatropha curcas L.) Seedlings Exposed to Salt Stress.</title>
        <authorList>
            <person name="Zhang L."/>
            <person name="Zhang C."/>
            <person name="Wu P."/>
            <person name="Chen Y."/>
            <person name="Li M."/>
            <person name="Jiang H."/>
            <person name="Wu G."/>
        </authorList>
    </citation>
    <scope>NUCLEOTIDE SEQUENCE [LARGE SCALE GENOMIC DNA]</scope>
    <source>
        <strain evidence="6">cv. GZQX0401</strain>
        <tissue evidence="5">Young leaves</tissue>
    </source>
</reference>
<dbReference type="STRING" id="180498.A0A067K7K3"/>
<name>A0A067K7K3_JATCU</name>
<proteinExistence type="inferred from homology"/>
<keyword evidence="6" id="KW-1185">Reference proteome</keyword>
<dbReference type="KEGG" id="jcu:105640300"/>
<gene>
    <name evidence="5" type="ORF">JCGZ_11399</name>
</gene>
<dbReference type="InterPro" id="IPR027935">
    <property type="entry name" value="Di19_C"/>
</dbReference>
<dbReference type="Pfam" id="PF05605">
    <property type="entry name" value="zf-Di19"/>
    <property type="match status" value="1"/>
</dbReference>
<accession>A0A067K7K3</accession>
<sequence length="207" mass="22812">MEVDSWPSRVHAAKHFSAFQAARYNSDNHLVTDDSDGDEDTRAYFPCPFCYIDIEVHVLCSHLQDEHCFDLKNAVCPLCAANLGKDVMGHFMVQHSGSLKRRRKPPKSALWSGNSAMISKELSSFLGSSTNGRANTNEPAPEPLLSPFLSSGLHSHPEGSQQDESSNKSFHSKSTELSSVDGGDVVDSEERRQRAAFVQQLIASTIF</sequence>
<feature type="domain" description="Di19 C-terminal" evidence="4">
    <location>
        <begin position="120"/>
        <end position="206"/>
    </location>
</feature>
<feature type="domain" description="Di19 zinc-binding" evidence="3">
    <location>
        <begin position="44"/>
        <end position="96"/>
    </location>
</feature>
<evidence type="ECO:0000259" key="4">
    <source>
        <dbReference type="Pfam" id="PF14571"/>
    </source>
</evidence>
<evidence type="ECO:0000259" key="3">
    <source>
        <dbReference type="Pfam" id="PF05605"/>
    </source>
</evidence>
<dbReference type="AlphaFoldDB" id="A0A067K7K3"/>
<comment type="similarity">
    <text evidence="1">Belongs to the Di19 family.</text>
</comment>
<dbReference type="OrthoDB" id="9049620at2759"/>
<evidence type="ECO:0000256" key="2">
    <source>
        <dbReference type="SAM" id="MobiDB-lite"/>
    </source>
</evidence>
<evidence type="ECO:0000313" key="6">
    <source>
        <dbReference type="Proteomes" id="UP000027138"/>
    </source>
</evidence>
<dbReference type="PANTHER" id="PTHR31875">
    <property type="entry name" value="PROTEIN DEHYDRATION-INDUCED 19"/>
    <property type="match status" value="1"/>
</dbReference>
<dbReference type="Proteomes" id="UP000027138">
    <property type="component" value="Unassembled WGS sequence"/>
</dbReference>
<evidence type="ECO:0000256" key="1">
    <source>
        <dbReference type="ARBA" id="ARBA00007109"/>
    </source>
</evidence>
<dbReference type="Pfam" id="PF14571">
    <property type="entry name" value="Di19_C"/>
    <property type="match status" value="1"/>
</dbReference>
<feature type="compositionally biased region" description="Polar residues" evidence="2">
    <location>
        <begin position="128"/>
        <end position="138"/>
    </location>
</feature>
<protein>
    <recommendedName>
        <fullName evidence="7">Drought induced 19 protein type zinc-binding domain-containing protein</fullName>
    </recommendedName>
</protein>
<organism evidence="5 6">
    <name type="scientific">Jatropha curcas</name>
    <name type="common">Barbados nut</name>
    <dbReference type="NCBI Taxonomy" id="180498"/>
    <lineage>
        <taxon>Eukaryota</taxon>
        <taxon>Viridiplantae</taxon>
        <taxon>Streptophyta</taxon>
        <taxon>Embryophyta</taxon>
        <taxon>Tracheophyta</taxon>
        <taxon>Spermatophyta</taxon>
        <taxon>Magnoliopsida</taxon>
        <taxon>eudicotyledons</taxon>
        <taxon>Gunneridae</taxon>
        <taxon>Pentapetalae</taxon>
        <taxon>rosids</taxon>
        <taxon>fabids</taxon>
        <taxon>Malpighiales</taxon>
        <taxon>Euphorbiaceae</taxon>
        <taxon>Crotonoideae</taxon>
        <taxon>Jatropheae</taxon>
        <taxon>Jatropha</taxon>
    </lineage>
</organism>
<evidence type="ECO:0008006" key="7">
    <source>
        <dbReference type="Google" id="ProtNLM"/>
    </source>
</evidence>
<feature type="region of interest" description="Disordered" evidence="2">
    <location>
        <begin position="128"/>
        <end position="187"/>
    </location>
</feature>
<dbReference type="PANTHER" id="PTHR31875:SF24">
    <property type="entry name" value="PROTEIN DEHYDRATION-INDUCED 19 HOMOLOG 5"/>
    <property type="match status" value="1"/>
</dbReference>
<feature type="compositionally biased region" description="Polar residues" evidence="2">
    <location>
        <begin position="148"/>
        <end position="169"/>
    </location>
</feature>